<name>A0A8J2KA68_9HEXA</name>
<proteinExistence type="predicted"/>
<comment type="caution">
    <text evidence="3">The sequence shown here is derived from an EMBL/GenBank/DDBJ whole genome shotgun (WGS) entry which is preliminary data.</text>
</comment>
<dbReference type="OrthoDB" id="7956040at2759"/>
<gene>
    <name evidence="3" type="ORF">AFUS01_LOCUS24587</name>
</gene>
<feature type="non-terminal residue" evidence="3">
    <location>
        <position position="1"/>
    </location>
</feature>
<feature type="non-terminal residue" evidence="3">
    <location>
        <position position="270"/>
    </location>
</feature>
<dbReference type="SMART" id="SM00612">
    <property type="entry name" value="Kelch"/>
    <property type="match status" value="3"/>
</dbReference>
<dbReference type="EMBL" id="CAJVCH010308457">
    <property type="protein sequence ID" value="CAG7786001.1"/>
    <property type="molecule type" value="Genomic_DNA"/>
</dbReference>
<dbReference type="AlphaFoldDB" id="A0A8J2KA68"/>
<keyword evidence="1" id="KW-0880">Kelch repeat</keyword>
<protein>
    <submittedName>
        <fullName evidence="3">Uncharacterized protein</fullName>
    </submittedName>
</protein>
<keyword evidence="4" id="KW-1185">Reference proteome</keyword>
<evidence type="ECO:0000256" key="1">
    <source>
        <dbReference type="ARBA" id="ARBA00022441"/>
    </source>
</evidence>
<dbReference type="PANTHER" id="PTHR24412:SF451">
    <property type="entry name" value="KELCH-LIKE PROTEIN 20"/>
    <property type="match status" value="1"/>
</dbReference>
<dbReference type="Pfam" id="PF01344">
    <property type="entry name" value="Kelch_1"/>
    <property type="match status" value="3"/>
</dbReference>
<accession>A0A8J2KA68</accession>
<evidence type="ECO:0000313" key="3">
    <source>
        <dbReference type="EMBL" id="CAG7786001.1"/>
    </source>
</evidence>
<evidence type="ECO:0000313" key="4">
    <source>
        <dbReference type="Proteomes" id="UP000708208"/>
    </source>
</evidence>
<dbReference type="InterPro" id="IPR006652">
    <property type="entry name" value="Kelch_1"/>
</dbReference>
<evidence type="ECO:0000256" key="2">
    <source>
        <dbReference type="ARBA" id="ARBA00022737"/>
    </source>
</evidence>
<organism evidence="3 4">
    <name type="scientific">Allacma fusca</name>
    <dbReference type="NCBI Taxonomy" id="39272"/>
    <lineage>
        <taxon>Eukaryota</taxon>
        <taxon>Metazoa</taxon>
        <taxon>Ecdysozoa</taxon>
        <taxon>Arthropoda</taxon>
        <taxon>Hexapoda</taxon>
        <taxon>Collembola</taxon>
        <taxon>Symphypleona</taxon>
        <taxon>Sminthuridae</taxon>
        <taxon>Allacma</taxon>
    </lineage>
</organism>
<keyword evidence="2" id="KW-0677">Repeat</keyword>
<dbReference type="PANTHER" id="PTHR24412">
    <property type="entry name" value="KELCH PROTEIN"/>
    <property type="match status" value="1"/>
</dbReference>
<sequence length="270" mass="29754">SKEASVLVENACWDSPRCQMAYLNRKLYIVGGKNDGIDVQGGQSHNCLDSVLYYEDFPNLTETGLLRKIKWIGKTPIYAKDSLQEARSDCRVIVSGNSIYALGGRGENPSIIRSLNSCEKFSAGGAAWEKIQPMSKNRENFGVGIINNYIYAVGGWISCTSTSCALGMVERYNTELDQWQISAPLLARRCGVRVANVGSCLYAIGGSERAEAPMKLSNIELYDPRVKYWIPIKARSAMPFTCREEAVTTVDAKIISVESSTDEVNGRPLI</sequence>
<dbReference type="Proteomes" id="UP000708208">
    <property type="component" value="Unassembled WGS sequence"/>
</dbReference>
<reference evidence="3" key="1">
    <citation type="submission" date="2021-06" db="EMBL/GenBank/DDBJ databases">
        <authorList>
            <person name="Hodson N. C."/>
            <person name="Mongue J. A."/>
            <person name="Jaron S. K."/>
        </authorList>
    </citation>
    <scope>NUCLEOTIDE SEQUENCE</scope>
</reference>